<dbReference type="EMBL" id="JAUJYO010000005">
    <property type="protein sequence ID" value="KAK1316017.1"/>
    <property type="molecule type" value="Genomic_DNA"/>
</dbReference>
<comment type="caution">
    <text evidence="1">The sequence shown here is derived from an EMBL/GenBank/DDBJ whole genome shotgun (WGS) entry which is preliminary data.</text>
</comment>
<keyword evidence="2" id="KW-1185">Reference proteome</keyword>
<organism evidence="1 2">
    <name type="scientific">Acorus calamus</name>
    <name type="common">Sweet flag</name>
    <dbReference type="NCBI Taxonomy" id="4465"/>
    <lineage>
        <taxon>Eukaryota</taxon>
        <taxon>Viridiplantae</taxon>
        <taxon>Streptophyta</taxon>
        <taxon>Embryophyta</taxon>
        <taxon>Tracheophyta</taxon>
        <taxon>Spermatophyta</taxon>
        <taxon>Magnoliopsida</taxon>
        <taxon>Liliopsida</taxon>
        <taxon>Acoraceae</taxon>
        <taxon>Acorus</taxon>
    </lineage>
</organism>
<reference evidence="1" key="1">
    <citation type="journal article" date="2023" name="Nat. Commun.">
        <title>Diploid and tetraploid genomes of Acorus and the evolution of monocots.</title>
        <authorList>
            <person name="Ma L."/>
            <person name="Liu K.W."/>
            <person name="Li Z."/>
            <person name="Hsiao Y.Y."/>
            <person name="Qi Y."/>
            <person name="Fu T."/>
            <person name="Tang G.D."/>
            <person name="Zhang D."/>
            <person name="Sun W.H."/>
            <person name="Liu D.K."/>
            <person name="Li Y."/>
            <person name="Chen G.Z."/>
            <person name="Liu X.D."/>
            <person name="Liao X.Y."/>
            <person name="Jiang Y.T."/>
            <person name="Yu X."/>
            <person name="Hao Y."/>
            <person name="Huang J."/>
            <person name="Zhao X.W."/>
            <person name="Ke S."/>
            <person name="Chen Y.Y."/>
            <person name="Wu W.L."/>
            <person name="Hsu J.L."/>
            <person name="Lin Y.F."/>
            <person name="Huang M.D."/>
            <person name="Li C.Y."/>
            <person name="Huang L."/>
            <person name="Wang Z.W."/>
            <person name="Zhao X."/>
            <person name="Zhong W.Y."/>
            <person name="Peng D.H."/>
            <person name="Ahmad S."/>
            <person name="Lan S."/>
            <person name="Zhang J.S."/>
            <person name="Tsai W.C."/>
            <person name="Van de Peer Y."/>
            <person name="Liu Z.J."/>
        </authorList>
    </citation>
    <scope>NUCLEOTIDE SEQUENCE</scope>
    <source>
        <strain evidence="1">CP</strain>
    </source>
</reference>
<reference evidence="1" key="2">
    <citation type="submission" date="2023-06" db="EMBL/GenBank/DDBJ databases">
        <authorList>
            <person name="Ma L."/>
            <person name="Liu K.-W."/>
            <person name="Li Z."/>
            <person name="Hsiao Y.-Y."/>
            <person name="Qi Y."/>
            <person name="Fu T."/>
            <person name="Tang G."/>
            <person name="Zhang D."/>
            <person name="Sun W.-H."/>
            <person name="Liu D.-K."/>
            <person name="Li Y."/>
            <person name="Chen G.-Z."/>
            <person name="Liu X.-D."/>
            <person name="Liao X.-Y."/>
            <person name="Jiang Y.-T."/>
            <person name="Yu X."/>
            <person name="Hao Y."/>
            <person name="Huang J."/>
            <person name="Zhao X.-W."/>
            <person name="Ke S."/>
            <person name="Chen Y.-Y."/>
            <person name="Wu W.-L."/>
            <person name="Hsu J.-L."/>
            <person name="Lin Y.-F."/>
            <person name="Huang M.-D."/>
            <person name="Li C.-Y."/>
            <person name="Huang L."/>
            <person name="Wang Z.-W."/>
            <person name="Zhao X."/>
            <person name="Zhong W.-Y."/>
            <person name="Peng D.-H."/>
            <person name="Ahmad S."/>
            <person name="Lan S."/>
            <person name="Zhang J.-S."/>
            <person name="Tsai W.-C."/>
            <person name="Van De Peer Y."/>
            <person name="Liu Z.-J."/>
        </authorList>
    </citation>
    <scope>NUCLEOTIDE SEQUENCE</scope>
    <source>
        <strain evidence="1">CP</strain>
        <tissue evidence="1">Leaves</tissue>
    </source>
</reference>
<accession>A0AAV9ERR2</accession>
<dbReference type="AlphaFoldDB" id="A0AAV9ERR2"/>
<proteinExistence type="predicted"/>
<sequence length="61" mass="6808">MEGNERVFGWHRRRSSLSALTPRKMKIAKVSLPGKPVNGDINQGPRGCKFCCLPLSYGFNT</sequence>
<protein>
    <submittedName>
        <fullName evidence="1">Uncharacterized protein</fullName>
    </submittedName>
</protein>
<evidence type="ECO:0000313" key="2">
    <source>
        <dbReference type="Proteomes" id="UP001180020"/>
    </source>
</evidence>
<name>A0AAV9ERR2_ACOCL</name>
<dbReference type="Proteomes" id="UP001180020">
    <property type="component" value="Unassembled WGS sequence"/>
</dbReference>
<gene>
    <name evidence="1" type="ORF">QJS10_CPA05g00735</name>
</gene>
<evidence type="ECO:0000313" key="1">
    <source>
        <dbReference type="EMBL" id="KAK1316017.1"/>
    </source>
</evidence>